<reference evidence="2" key="1">
    <citation type="submission" date="2017-02" db="UniProtKB">
        <authorList>
            <consortium name="WormBaseParasite"/>
        </authorList>
    </citation>
    <scope>IDENTIFICATION</scope>
</reference>
<name>A0A0M3IS69_ASCLU</name>
<dbReference type="AlphaFoldDB" id="A0A0M3IS69"/>
<keyword evidence="1" id="KW-1185">Reference proteome</keyword>
<evidence type="ECO:0000313" key="1">
    <source>
        <dbReference type="Proteomes" id="UP000036681"/>
    </source>
</evidence>
<dbReference type="Proteomes" id="UP000036681">
    <property type="component" value="Unplaced"/>
</dbReference>
<dbReference type="WBParaSite" id="ALUE_0002159701-mRNA-1">
    <property type="protein sequence ID" value="ALUE_0002159701-mRNA-1"/>
    <property type="gene ID" value="ALUE_0002159701"/>
</dbReference>
<evidence type="ECO:0000313" key="2">
    <source>
        <dbReference type="WBParaSite" id="ALUE_0002159701-mRNA-1"/>
    </source>
</evidence>
<sequence>MEDQTKMSLMEHLAVNQTQTHARWDLHHNTLSTCENEMHDDEV</sequence>
<protein>
    <submittedName>
        <fullName evidence="2">Uncharacterized protein</fullName>
    </submittedName>
</protein>
<accession>A0A0M3IS69</accession>
<organism evidence="1 2">
    <name type="scientific">Ascaris lumbricoides</name>
    <name type="common">Giant roundworm</name>
    <dbReference type="NCBI Taxonomy" id="6252"/>
    <lineage>
        <taxon>Eukaryota</taxon>
        <taxon>Metazoa</taxon>
        <taxon>Ecdysozoa</taxon>
        <taxon>Nematoda</taxon>
        <taxon>Chromadorea</taxon>
        <taxon>Rhabditida</taxon>
        <taxon>Spirurina</taxon>
        <taxon>Ascaridomorpha</taxon>
        <taxon>Ascaridoidea</taxon>
        <taxon>Ascarididae</taxon>
        <taxon>Ascaris</taxon>
    </lineage>
</organism>
<proteinExistence type="predicted"/>